<feature type="domain" description="HTH myb-type" evidence="10">
    <location>
        <begin position="369"/>
        <end position="419"/>
    </location>
</feature>
<evidence type="ECO:0000256" key="3">
    <source>
        <dbReference type="ARBA" id="ARBA00022598"/>
    </source>
</evidence>
<dbReference type="SMART" id="SM00717">
    <property type="entry name" value="SANT"/>
    <property type="match status" value="2"/>
</dbReference>
<dbReference type="GO" id="GO:0003677">
    <property type="term" value="F:DNA binding"/>
    <property type="evidence" value="ECO:0007669"/>
    <property type="project" value="UniProtKB-KW"/>
</dbReference>
<dbReference type="GO" id="GO:0015630">
    <property type="term" value="C:microtubule cytoskeleton"/>
    <property type="evidence" value="ECO:0007669"/>
    <property type="project" value="TreeGrafter"/>
</dbReference>
<dbReference type="PANTHER" id="PTHR45870:SF2">
    <property type="entry name" value="TUBULIN MONOGLYCYLASE TTLL3"/>
    <property type="match status" value="1"/>
</dbReference>
<evidence type="ECO:0000256" key="5">
    <source>
        <dbReference type="ARBA" id="ARBA00022741"/>
    </source>
</evidence>
<keyword evidence="4" id="KW-0677">Repeat</keyword>
<dbReference type="Proteomes" id="UP000054636">
    <property type="component" value="Unassembled WGS sequence"/>
</dbReference>
<feature type="region of interest" description="Disordered" evidence="8">
    <location>
        <begin position="414"/>
        <end position="462"/>
    </location>
</feature>
<dbReference type="PROSITE" id="PS50090">
    <property type="entry name" value="MYB_LIKE"/>
    <property type="match status" value="2"/>
</dbReference>
<sequence>MLGDATEWLRLLSIDLELEKASLHCHNRRAVEEILRELERRDPQFHAVGSADSNVWICKPSNLSQGRGIVLCKSFREIEELASCSSGQDGQEMGEKRKSQTKWIIQKYVERPLLLQNGRKFDIRQWVLITKLYPQPTVFWFYKSYLRFCSRRFALARQHDRFVHLSNYSVQQYFEPDKMGDLGQKDSEAANKDPFELMWSSEKFRDTLRQEHGRDIWNDTILPQMQNIARLTLEAALPKLNVVGRGFEWLGFDFLVDENHHVWLLEVNVSPDVSHSTTVTAELVPKATADLFNAMLMDLSPQSKRVKTSSTPNNKLSKRQWSPEEDEALELAIQTTGANDWSAVARLLPGRCGKQCRERWVNHLSPAVKKEAWTEEEDELIFTTRDRIGNRWAEIARLLPGRTDNAIKNRYYSTMRRRGRQLRSNKSRSPDSMSETDDKSGVLSGSPVSSETSAPELPMGDI</sequence>
<dbReference type="CDD" id="cd00167">
    <property type="entry name" value="SANT"/>
    <property type="match status" value="2"/>
</dbReference>
<reference evidence="11 12" key="1">
    <citation type="submission" date="2015-11" db="EMBL/GenBank/DDBJ databases">
        <title>Genomes and virulence difference between two physiological races of Phytophthora nicotianae.</title>
        <authorList>
            <person name="Liu H."/>
            <person name="Ma X."/>
            <person name="Yu H."/>
            <person name="Fang D."/>
            <person name="Li Y."/>
            <person name="Wang X."/>
            <person name="Wang W."/>
            <person name="Dong Y."/>
            <person name="Xiao B."/>
        </authorList>
    </citation>
    <scope>NUCLEOTIDE SEQUENCE [LARGE SCALE GENOMIC DNA]</scope>
    <source>
        <strain evidence="12">race 1</strain>
    </source>
</reference>
<evidence type="ECO:0000313" key="12">
    <source>
        <dbReference type="Proteomes" id="UP000054636"/>
    </source>
</evidence>
<dbReference type="Pfam" id="PF00249">
    <property type="entry name" value="Myb_DNA-binding"/>
    <property type="match status" value="2"/>
</dbReference>
<name>A0A0W8DAQ8_PHYNI</name>
<dbReference type="EMBL" id="LNFP01000383">
    <property type="protein sequence ID" value="KUF93457.1"/>
    <property type="molecule type" value="Genomic_DNA"/>
</dbReference>
<accession>A0A0W8DAQ8</accession>
<keyword evidence="5" id="KW-0547">Nucleotide-binding</keyword>
<dbReference type="InterPro" id="IPR009057">
    <property type="entry name" value="Homeodomain-like_sf"/>
</dbReference>
<dbReference type="InterPro" id="IPR004344">
    <property type="entry name" value="TTL/TTLL_fam"/>
</dbReference>
<feature type="domain" description="HTH myb-type" evidence="10">
    <location>
        <begin position="313"/>
        <end position="368"/>
    </location>
</feature>
<feature type="domain" description="Myb-like" evidence="9">
    <location>
        <begin position="313"/>
        <end position="364"/>
    </location>
</feature>
<dbReference type="SUPFAM" id="SSF56059">
    <property type="entry name" value="Glutathione synthetase ATP-binding domain-like"/>
    <property type="match status" value="1"/>
</dbReference>
<dbReference type="Pfam" id="PF03133">
    <property type="entry name" value="TTL"/>
    <property type="match status" value="1"/>
</dbReference>
<keyword evidence="6" id="KW-0067">ATP-binding</keyword>
<dbReference type="PANTHER" id="PTHR45870">
    <property type="entry name" value="TUBULIN MONOGLYCYLASE TTLL3"/>
    <property type="match status" value="1"/>
</dbReference>
<dbReference type="PROSITE" id="PS51221">
    <property type="entry name" value="TTL"/>
    <property type="match status" value="1"/>
</dbReference>
<evidence type="ECO:0000256" key="7">
    <source>
        <dbReference type="ARBA" id="ARBA00023125"/>
    </source>
</evidence>
<dbReference type="GO" id="GO:0005737">
    <property type="term" value="C:cytoplasm"/>
    <property type="evidence" value="ECO:0007669"/>
    <property type="project" value="UniProtKB-SubCell"/>
</dbReference>
<proteinExistence type="predicted"/>
<dbReference type="InterPro" id="IPR051437">
    <property type="entry name" value="TTLL_monoglycylase"/>
</dbReference>
<dbReference type="FunFam" id="1.10.10.60:FF:000010">
    <property type="entry name" value="Transcriptional activator Myb isoform A"/>
    <property type="match status" value="1"/>
</dbReference>
<dbReference type="GO" id="GO:0005524">
    <property type="term" value="F:ATP binding"/>
    <property type="evidence" value="ECO:0007669"/>
    <property type="project" value="UniProtKB-KW"/>
</dbReference>
<dbReference type="GO" id="GO:0070736">
    <property type="term" value="F:protein-glycine ligase activity, initiating"/>
    <property type="evidence" value="ECO:0007669"/>
    <property type="project" value="TreeGrafter"/>
</dbReference>
<dbReference type="PROSITE" id="PS51294">
    <property type="entry name" value="HTH_MYB"/>
    <property type="match status" value="2"/>
</dbReference>
<dbReference type="Gene3D" id="1.10.10.60">
    <property type="entry name" value="Homeodomain-like"/>
    <property type="match status" value="2"/>
</dbReference>
<keyword evidence="2" id="KW-0963">Cytoplasm</keyword>
<gene>
    <name evidence="11" type="ORF">AM588_10004786</name>
</gene>
<protein>
    <submittedName>
        <fullName evidence="11">Uncharacterized protein</fullName>
    </submittedName>
</protein>
<evidence type="ECO:0000256" key="4">
    <source>
        <dbReference type="ARBA" id="ARBA00022737"/>
    </source>
</evidence>
<evidence type="ECO:0000313" key="11">
    <source>
        <dbReference type="EMBL" id="KUF93457.1"/>
    </source>
</evidence>
<evidence type="ECO:0000256" key="1">
    <source>
        <dbReference type="ARBA" id="ARBA00004496"/>
    </source>
</evidence>
<feature type="domain" description="Myb-like" evidence="9">
    <location>
        <begin position="365"/>
        <end position="415"/>
    </location>
</feature>
<keyword evidence="7" id="KW-0238">DNA-binding</keyword>
<evidence type="ECO:0000259" key="10">
    <source>
        <dbReference type="PROSITE" id="PS51294"/>
    </source>
</evidence>
<evidence type="ECO:0000256" key="8">
    <source>
        <dbReference type="SAM" id="MobiDB-lite"/>
    </source>
</evidence>
<comment type="subcellular location">
    <subcellularLocation>
        <location evidence="1">Cytoplasm</location>
    </subcellularLocation>
</comment>
<dbReference type="InterPro" id="IPR017930">
    <property type="entry name" value="Myb_dom"/>
</dbReference>
<dbReference type="AlphaFoldDB" id="A0A0W8DAQ8"/>
<dbReference type="SUPFAM" id="SSF46689">
    <property type="entry name" value="Homeodomain-like"/>
    <property type="match status" value="1"/>
</dbReference>
<evidence type="ECO:0000256" key="2">
    <source>
        <dbReference type="ARBA" id="ARBA00022490"/>
    </source>
</evidence>
<dbReference type="InterPro" id="IPR001005">
    <property type="entry name" value="SANT/Myb"/>
</dbReference>
<evidence type="ECO:0000259" key="9">
    <source>
        <dbReference type="PROSITE" id="PS50090"/>
    </source>
</evidence>
<evidence type="ECO:0000256" key="6">
    <source>
        <dbReference type="ARBA" id="ARBA00022840"/>
    </source>
</evidence>
<dbReference type="Gene3D" id="3.30.470.20">
    <property type="entry name" value="ATP-grasp fold, B domain"/>
    <property type="match status" value="1"/>
</dbReference>
<organism evidence="11 12">
    <name type="scientific">Phytophthora nicotianae</name>
    <name type="common">Potato buckeye rot agent</name>
    <name type="synonym">Phytophthora parasitica</name>
    <dbReference type="NCBI Taxonomy" id="4792"/>
    <lineage>
        <taxon>Eukaryota</taxon>
        <taxon>Sar</taxon>
        <taxon>Stramenopiles</taxon>
        <taxon>Oomycota</taxon>
        <taxon>Peronosporomycetes</taxon>
        <taxon>Peronosporales</taxon>
        <taxon>Peronosporaceae</taxon>
        <taxon>Phytophthora</taxon>
    </lineage>
</organism>
<comment type="caution">
    <text evidence="11">The sequence shown here is derived from an EMBL/GenBank/DDBJ whole genome shotgun (WGS) entry which is preliminary data.</text>
</comment>
<feature type="compositionally biased region" description="Basic residues" evidence="8">
    <location>
        <begin position="415"/>
        <end position="426"/>
    </location>
</feature>
<keyword evidence="3" id="KW-0436">Ligase</keyword>